<proteinExistence type="predicted"/>
<dbReference type="InterPro" id="IPR050545">
    <property type="entry name" value="Mycobact_MmpL"/>
</dbReference>
<evidence type="ECO:0000313" key="8">
    <source>
        <dbReference type="EMBL" id="MDD1791877.1"/>
    </source>
</evidence>
<feature type="transmembrane region" description="Helical" evidence="6">
    <location>
        <begin position="695"/>
        <end position="714"/>
    </location>
</feature>
<dbReference type="PANTHER" id="PTHR33406">
    <property type="entry name" value="MEMBRANE PROTEIN MJ1562-RELATED"/>
    <property type="match status" value="1"/>
</dbReference>
<keyword evidence="3 6" id="KW-0812">Transmembrane</keyword>
<evidence type="ECO:0000256" key="1">
    <source>
        <dbReference type="ARBA" id="ARBA00004651"/>
    </source>
</evidence>
<accession>A0ABT5QX67</accession>
<feature type="transmembrane region" description="Helical" evidence="6">
    <location>
        <begin position="328"/>
        <end position="349"/>
    </location>
</feature>
<evidence type="ECO:0000313" key="9">
    <source>
        <dbReference type="Proteomes" id="UP001149400"/>
    </source>
</evidence>
<dbReference type="SUPFAM" id="SSF82866">
    <property type="entry name" value="Multidrug efflux transporter AcrB transmembrane domain"/>
    <property type="match status" value="2"/>
</dbReference>
<dbReference type="Proteomes" id="UP001149400">
    <property type="component" value="Unassembled WGS sequence"/>
</dbReference>
<keyword evidence="4 6" id="KW-1133">Transmembrane helix</keyword>
<dbReference type="Gene3D" id="1.20.1640.10">
    <property type="entry name" value="Multidrug efflux transporter AcrB transmembrane domain"/>
    <property type="match status" value="2"/>
</dbReference>
<feature type="transmembrane region" description="Helical" evidence="6">
    <location>
        <begin position="614"/>
        <end position="631"/>
    </location>
</feature>
<feature type="transmembrane region" description="Helical" evidence="6">
    <location>
        <begin position="355"/>
        <end position="378"/>
    </location>
</feature>
<comment type="subcellular location">
    <subcellularLocation>
        <location evidence="1">Cell membrane</location>
        <topology evidence="1">Multi-pass membrane protein</topology>
    </subcellularLocation>
</comment>
<evidence type="ECO:0000256" key="2">
    <source>
        <dbReference type="ARBA" id="ARBA00022475"/>
    </source>
</evidence>
<sequence>MGTALWQHPSNTPMLDTNILNLLPKDQQDPTAQKAFQHVAEQMEDQVVILVGHDTEQGAIEAADSLASTLSTLPLFQHVDGKISTEDQMAWIRSFAPYKAQLLTPAQRTRLAASPQQQVKQVIQTVYNPFSGVTGSELASDPFLLFREYVQSLNAQNSRFKMLDGYLTTSHENKHYVLLRATLRGSSYSIANQQLLPSLIAAENDVAQQFNADILHTGVIFYAAFGTESARSEISTIGLGSLVGVILLVLAVYRSVLPLGLTLLSVGAGLATAFAVSLMVFGQIHLFSLVMGASLIGVSIDYAFHFLTERLAAGQKWHPRKGWLSVRVPITFGLISTLIAYLSMLVAPFPGLQQLALFSACGLIGAFLSVMCWFPVLAASPSRDIALPLSQLSHHYLTLWRQSTVRWGLPFLAIGISALGLHFADYNDNIQQLQSPPQALKMQEQRIQSITGLSSSQPMLLVRGSSEQDVLEQLYTLSPSLDKLKEEGAISNFRNLADIVPPASVQKADFDIVQALYASHSQSLATTLGLPNKPAAPDDFTALLPEPFLASAAGKAMSPLWLGDIDGQFAAIVLLQEVTDTQQVQSLVSATPSITLLNKAQEVSALFGEYRTRISVLMSLSVMAILLVLAWRFDLRQACLVVLPPVLAAGVGLAAGALSSVPMNLFNLLGLFLVLGIGIDYALFFAEQKDSQRALLANSLAALTTILSFGLLSLSKTEAIHSFGITVLVGISIAWLLSPLAIKRR</sequence>
<protein>
    <submittedName>
        <fullName evidence="8">MMPL family transporter</fullName>
    </submittedName>
</protein>
<evidence type="ECO:0000256" key="5">
    <source>
        <dbReference type="ARBA" id="ARBA00023136"/>
    </source>
</evidence>
<keyword evidence="9" id="KW-1185">Reference proteome</keyword>
<feature type="domain" description="Membrane transport protein MMPL" evidence="7">
    <location>
        <begin position="175"/>
        <end position="407"/>
    </location>
</feature>
<feature type="transmembrane region" description="Helical" evidence="6">
    <location>
        <begin position="407"/>
        <end position="424"/>
    </location>
</feature>
<feature type="transmembrane region" description="Helical" evidence="6">
    <location>
        <begin position="665"/>
        <end position="683"/>
    </location>
</feature>
<gene>
    <name evidence="8" type="ORF">LRP50_01900</name>
</gene>
<dbReference type="RefSeq" id="WP_274162815.1">
    <property type="nucleotide sequence ID" value="NZ_JAJUBC010000002.1"/>
</dbReference>
<evidence type="ECO:0000256" key="6">
    <source>
        <dbReference type="SAM" id="Phobius"/>
    </source>
</evidence>
<feature type="transmembrane region" description="Helical" evidence="6">
    <location>
        <begin position="720"/>
        <end position="742"/>
    </location>
</feature>
<feature type="transmembrane region" description="Helical" evidence="6">
    <location>
        <begin position="260"/>
        <end position="280"/>
    </location>
</feature>
<keyword evidence="2" id="KW-1003">Cell membrane</keyword>
<feature type="transmembrane region" description="Helical" evidence="6">
    <location>
        <begin position="234"/>
        <end position="253"/>
    </location>
</feature>
<feature type="transmembrane region" description="Helical" evidence="6">
    <location>
        <begin position="638"/>
        <end position="659"/>
    </location>
</feature>
<dbReference type="EMBL" id="JAJUBC010000002">
    <property type="protein sequence ID" value="MDD1791877.1"/>
    <property type="molecule type" value="Genomic_DNA"/>
</dbReference>
<feature type="transmembrane region" description="Helical" evidence="6">
    <location>
        <begin position="286"/>
        <end position="307"/>
    </location>
</feature>
<dbReference type="PANTHER" id="PTHR33406:SF13">
    <property type="entry name" value="MEMBRANE PROTEIN YDFJ"/>
    <property type="match status" value="1"/>
</dbReference>
<keyword evidence="5 6" id="KW-0472">Membrane</keyword>
<evidence type="ECO:0000256" key="4">
    <source>
        <dbReference type="ARBA" id="ARBA00022989"/>
    </source>
</evidence>
<evidence type="ECO:0000259" key="7">
    <source>
        <dbReference type="Pfam" id="PF03176"/>
    </source>
</evidence>
<organism evidence="8 9">
    <name type="scientific">Enterovibrio gelatinilyticus</name>
    <dbReference type="NCBI Taxonomy" id="2899819"/>
    <lineage>
        <taxon>Bacteria</taxon>
        <taxon>Pseudomonadati</taxon>
        <taxon>Pseudomonadota</taxon>
        <taxon>Gammaproteobacteria</taxon>
        <taxon>Vibrionales</taxon>
        <taxon>Vibrionaceae</taxon>
        <taxon>Enterovibrio</taxon>
    </lineage>
</organism>
<name>A0ABT5QX67_9GAMM</name>
<evidence type="ECO:0000256" key="3">
    <source>
        <dbReference type="ARBA" id="ARBA00022692"/>
    </source>
</evidence>
<dbReference type="InterPro" id="IPR004869">
    <property type="entry name" value="MMPL_dom"/>
</dbReference>
<dbReference type="Pfam" id="PF03176">
    <property type="entry name" value="MMPL"/>
    <property type="match status" value="1"/>
</dbReference>
<reference evidence="8" key="1">
    <citation type="submission" date="2021-12" db="EMBL/GenBank/DDBJ databases">
        <title>Enterovibrio ZSDZ35 sp. nov. and Enterovibrio ZSDZ42 sp. nov., isolated from coastal seawater in Qingdao.</title>
        <authorList>
            <person name="Zhang P."/>
        </authorList>
    </citation>
    <scope>NUCLEOTIDE SEQUENCE</scope>
    <source>
        <strain evidence="8">ZSDZ42</strain>
    </source>
</reference>
<comment type="caution">
    <text evidence="8">The sequence shown here is derived from an EMBL/GenBank/DDBJ whole genome shotgun (WGS) entry which is preliminary data.</text>
</comment>